<accession>A0A2N3IKZ9</accession>
<keyword evidence="1" id="KW-0732">Signal</keyword>
<reference evidence="2 3" key="1">
    <citation type="journal article" date="2017" name="Front. Microbiol.">
        <title>Strong Genomic and Phenotypic Heterogeneity in the Aeromonas sobria Species Complex.</title>
        <authorList>
            <person name="Gauthier J."/>
            <person name="Vincent A.T."/>
            <person name="Charette S.J."/>
            <person name="Derome N."/>
        </authorList>
    </citation>
    <scope>NUCLEOTIDE SEQUENCE [LARGE SCALE GENOMIC DNA]</scope>
    <source>
        <strain evidence="2 3">JF2635</strain>
    </source>
</reference>
<organism evidence="2 3">
    <name type="scientific">Aeromonas sobria</name>
    <dbReference type="NCBI Taxonomy" id="646"/>
    <lineage>
        <taxon>Bacteria</taxon>
        <taxon>Pseudomonadati</taxon>
        <taxon>Pseudomonadota</taxon>
        <taxon>Gammaproteobacteria</taxon>
        <taxon>Aeromonadales</taxon>
        <taxon>Aeromonadaceae</taxon>
        <taxon>Aeromonas</taxon>
    </lineage>
</organism>
<dbReference type="Gene3D" id="3.40.50.1000">
    <property type="entry name" value="HAD superfamily/HAD-like"/>
    <property type="match status" value="1"/>
</dbReference>
<protein>
    <submittedName>
        <fullName evidence="2">HAD family hydrolase</fullName>
    </submittedName>
</protein>
<dbReference type="InterPro" id="IPR010033">
    <property type="entry name" value="HAD_SF_ppase_IIIC"/>
</dbReference>
<dbReference type="NCBIfam" id="TIGR01686">
    <property type="entry name" value="FkbH"/>
    <property type="match status" value="1"/>
</dbReference>
<keyword evidence="2" id="KW-0378">Hydrolase</keyword>
<dbReference type="GO" id="GO:0016787">
    <property type="term" value="F:hydrolase activity"/>
    <property type="evidence" value="ECO:0007669"/>
    <property type="project" value="UniProtKB-KW"/>
</dbReference>
<dbReference type="InterPro" id="IPR010037">
    <property type="entry name" value="FkbH_domain"/>
</dbReference>
<evidence type="ECO:0000256" key="1">
    <source>
        <dbReference type="SAM" id="SignalP"/>
    </source>
</evidence>
<feature type="signal peptide" evidence="1">
    <location>
        <begin position="1"/>
        <end position="20"/>
    </location>
</feature>
<comment type="caution">
    <text evidence="2">The sequence shown here is derived from an EMBL/GenBank/DDBJ whole genome shotgun (WGS) entry which is preliminary data.</text>
</comment>
<dbReference type="AlphaFoldDB" id="A0A2N3IKZ9"/>
<dbReference type="InterPro" id="IPR036412">
    <property type="entry name" value="HAD-like_sf"/>
</dbReference>
<dbReference type="InterPro" id="IPR023214">
    <property type="entry name" value="HAD_sf"/>
</dbReference>
<evidence type="ECO:0000313" key="2">
    <source>
        <dbReference type="EMBL" id="PKQ71001.1"/>
    </source>
</evidence>
<proteinExistence type="predicted"/>
<feature type="chain" id="PRO_5014936898" evidence="1">
    <location>
        <begin position="21"/>
        <end position="540"/>
    </location>
</feature>
<gene>
    <name evidence="2" type="ORF">AOX56_09080</name>
</gene>
<dbReference type="EMBL" id="LJZX01000111">
    <property type="protein sequence ID" value="PKQ71001.1"/>
    <property type="molecule type" value="Genomic_DNA"/>
</dbReference>
<name>A0A2N3IKZ9_AERSO</name>
<evidence type="ECO:0000313" key="3">
    <source>
        <dbReference type="Proteomes" id="UP000233526"/>
    </source>
</evidence>
<dbReference type="NCBIfam" id="TIGR01681">
    <property type="entry name" value="HAD-SF-IIIC"/>
    <property type="match status" value="1"/>
</dbReference>
<sequence length="540" mass="60467">MATLSLASTAFLMPGNAAWASLARQANLQFCPQGQWQPVVGCDGHIVLWFWEQLLTDSRCQVWHTLHEEALTEAIDAWLACLLAPFQEGVPHLYIGACLLQRGGVVGDLYPWMAQLEVRFSLALKRHRIRDLGLGRWLSESGRRNCVDERNRYLFSCPLSMQGLAELADWITARWMSDQTPVRKVLVLDCDNTLWGGVVGEDGLMGLTLGQDGSGKLYQAFQEAVLYWYRRGILLALCSKNEPDDVWRVFAQHGAMRLIPSQIAASAIGWGCKSQGLREIADSLNLGLDALVFWDDAPLERAEVRRVLPQVDVIEPPDEIWAWPNTLLAYEGFSRTLSGDDFLRQASYLAMADAEQLRSEAGSERHFLATLSLRASLHPLGVDNLTRAEQLTHKTNQFNLACQRHMANEIVRLAQDGWCWLVSLQDCFAEHGLVGLVLIVKTSPTQAFLDTLALSCRVLSRGLENWLLTQVASQLRAAGVCELILGASTKERNGLALDWIASLSVDCCENPDPARFPHENCYRLALDNLNLPFVEFYHHE</sequence>
<dbReference type="SUPFAM" id="SSF56784">
    <property type="entry name" value="HAD-like"/>
    <property type="match status" value="1"/>
</dbReference>
<dbReference type="Proteomes" id="UP000233526">
    <property type="component" value="Unassembled WGS sequence"/>
</dbReference>